<dbReference type="AlphaFoldDB" id="A0A0N0VIC6"/>
<reference evidence="1 2" key="1">
    <citation type="journal article" date="2015" name="PLoS ONE">
        <title>Rice-Infecting Pseudomonas Genomes Are Highly Accessorized and Harbor Multiple Putative Virulence Mechanisms to Cause Sheath Brown Rot.</title>
        <authorList>
            <person name="Quibod I.L."/>
            <person name="Grande G."/>
            <person name="Oreiro E.G."/>
            <person name="Borja F.N."/>
            <person name="Dossa G.S."/>
            <person name="Mauleon R."/>
            <person name="Cruz C.V."/>
            <person name="Oliva R."/>
        </authorList>
    </citation>
    <scope>NUCLEOTIDE SEQUENCE [LARGE SCALE GENOMIC DNA]</scope>
    <source>
        <strain evidence="1 2">IRRI 6609</strain>
    </source>
</reference>
<evidence type="ECO:0008006" key="3">
    <source>
        <dbReference type="Google" id="ProtNLM"/>
    </source>
</evidence>
<dbReference type="Gene3D" id="1.10.1220.10">
    <property type="entry name" value="Met repressor-like"/>
    <property type="match status" value="1"/>
</dbReference>
<comment type="caution">
    <text evidence="1">The sequence shown here is derived from an EMBL/GenBank/DDBJ whole genome shotgun (WGS) entry which is preliminary data.</text>
</comment>
<dbReference type="OrthoDB" id="7030704at2"/>
<gene>
    <name evidence="1" type="ORF">PF66_06422</name>
</gene>
<protein>
    <recommendedName>
        <fullName evidence="3">Arc-like DNA binding domain-containing protein</fullName>
    </recommendedName>
</protein>
<dbReference type="STRING" id="50340.PF66_06422"/>
<dbReference type="InterPro" id="IPR010985">
    <property type="entry name" value="Ribbon_hlx_hlx"/>
</dbReference>
<name>A0A0N0VIC6_9PSED</name>
<dbReference type="InterPro" id="IPR013321">
    <property type="entry name" value="Arc_rbn_hlx_hlx"/>
</dbReference>
<proteinExistence type="predicted"/>
<evidence type="ECO:0000313" key="1">
    <source>
        <dbReference type="EMBL" id="KPA87077.1"/>
    </source>
</evidence>
<dbReference type="RefSeq" id="WP_160320682.1">
    <property type="nucleotide sequence ID" value="NZ_JSYZ01000054.1"/>
</dbReference>
<dbReference type="SUPFAM" id="SSF47598">
    <property type="entry name" value="Ribbon-helix-helix"/>
    <property type="match status" value="1"/>
</dbReference>
<evidence type="ECO:0000313" key="2">
    <source>
        <dbReference type="Proteomes" id="UP000037931"/>
    </source>
</evidence>
<dbReference type="Proteomes" id="UP000037931">
    <property type="component" value="Unassembled WGS sequence"/>
</dbReference>
<organism evidence="1 2">
    <name type="scientific">Pseudomonas asplenii</name>
    <dbReference type="NCBI Taxonomy" id="53407"/>
    <lineage>
        <taxon>Bacteria</taxon>
        <taxon>Pseudomonadati</taxon>
        <taxon>Pseudomonadota</taxon>
        <taxon>Gammaproteobacteria</taxon>
        <taxon>Pseudomonadales</taxon>
        <taxon>Pseudomonadaceae</taxon>
        <taxon>Pseudomonas</taxon>
    </lineage>
</organism>
<dbReference type="EMBL" id="JSYZ01000054">
    <property type="protein sequence ID" value="KPA87077.1"/>
    <property type="molecule type" value="Genomic_DNA"/>
</dbReference>
<keyword evidence="2" id="KW-1185">Reference proteome</keyword>
<dbReference type="GO" id="GO:0006355">
    <property type="term" value="P:regulation of DNA-templated transcription"/>
    <property type="evidence" value="ECO:0007669"/>
    <property type="project" value="InterPro"/>
</dbReference>
<sequence>MKDAHKVAPYSLRIAEHLKGKAREEAATNRRSLNAELELLIEEGFKWREMQQAKQAVA</sequence>
<accession>A0A0N0VIC6</accession>
<dbReference type="PATRIC" id="fig|50340.43.peg.5103"/>